<comment type="caution">
    <text evidence="3">The sequence shown here is derived from an EMBL/GenBank/DDBJ whole genome shotgun (WGS) entry which is preliminary data.</text>
</comment>
<evidence type="ECO:0000313" key="4">
    <source>
        <dbReference type="Proteomes" id="UP001458880"/>
    </source>
</evidence>
<dbReference type="Proteomes" id="UP001458880">
    <property type="component" value="Unassembled WGS sequence"/>
</dbReference>
<organism evidence="3 4">
    <name type="scientific">Popillia japonica</name>
    <name type="common">Japanese beetle</name>
    <dbReference type="NCBI Taxonomy" id="7064"/>
    <lineage>
        <taxon>Eukaryota</taxon>
        <taxon>Metazoa</taxon>
        <taxon>Ecdysozoa</taxon>
        <taxon>Arthropoda</taxon>
        <taxon>Hexapoda</taxon>
        <taxon>Insecta</taxon>
        <taxon>Pterygota</taxon>
        <taxon>Neoptera</taxon>
        <taxon>Endopterygota</taxon>
        <taxon>Coleoptera</taxon>
        <taxon>Polyphaga</taxon>
        <taxon>Scarabaeiformia</taxon>
        <taxon>Scarabaeidae</taxon>
        <taxon>Rutelinae</taxon>
        <taxon>Popillia</taxon>
    </lineage>
</organism>
<dbReference type="AlphaFoldDB" id="A0AAW1JET5"/>
<dbReference type="GO" id="GO:0006508">
    <property type="term" value="P:proteolysis"/>
    <property type="evidence" value="ECO:0007669"/>
    <property type="project" value="UniProtKB-KW"/>
</dbReference>
<keyword evidence="4" id="KW-1185">Reference proteome</keyword>
<proteinExistence type="predicted"/>
<evidence type="ECO:0000313" key="3">
    <source>
        <dbReference type="EMBL" id="KAK9701936.1"/>
    </source>
</evidence>
<sequence length="115" mass="12523">MNTIETYQVKSMVSKLGSVNYKSKSLSVTLSIEDKNVDMEVDTGATVSIMSVSEFKHKFPSSVISNSSVKLKAVTGNCLNVVGEVTVKVKHNDKIVNLPLILVSNKHPFKALLGR</sequence>
<name>A0AAW1JET5_POPJA</name>
<evidence type="ECO:0000256" key="1">
    <source>
        <dbReference type="ARBA" id="ARBA00022801"/>
    </source>
</evidence>
<feature type="domain" description="Retropepsins" evidence="2">
    <location>
        <begin position="28"/>
        <end position="115"/>
    </location>
</feature>
<protein>
    <submittedName>
        <fullName evidence="3">Retroviral aspartyl protease</fullName>
    </submittedName>
</protein>
<dbReference type="SUPFAM" id="SSF50630">
    <property type="entry name" value="Acid proteases"/>
    <property type="match status" value="1"/>
</dbReference>
<dbReference type="InterPro" id="IPR021109">
    <property type="entry name" value="Peptidase_aspartic_dom_sf"/>
</dbReference>
<dbReference type="Pfam" id="PF00077">
    <property type="entry name" value="RVP"/>
    <property type="match status" value="1"/>
</dbReference>
<gene>
    <name evidence="3" type="ORF">QE152_g30268</name>
</gene>
<accession>A0AAW1JET5</accession>
<evidence type="ECO:0000259" key="2">
    <source>
        <dbReference type="Pfam" id="PF00077"/>
    </source>
</evidence>
<keyword evidence="1" id="KW-0378">Hydrolase</keyword>
<reference evidence="3 4" key="1">
    <citation type="journal article" date="2024" name="BMC Genomics">
        <title>De novo assembly and annotation of Popillia japonica's genome with initial clues to its potential as an invasive pest.</title>
        <authorList>
            <person name="Cucini C."/>
            <person name="Boschi S."/>
            <person name="Funari R."/>
            <person name="Cardaioli E."/>
            <person name="Iannotti N."/>
            <person name="Marturano G."/>
            <person name="Paoli F."/>
            <person name="Bruttini M."/>
            <person name="Carapelli A."/>
            <person name="Frati F."/>
            <person name="Nardi F."/>
        </authorList>
    </citation>
    <scope>NUCLEOTIDE SEQUENCE [LARGE SCALE GENOMIC DNA]</scope>
    <source>
        <strain evidence="3">DMR45628</strain>
    </source>
</reference>
<dbReference type="EMBL" id="JASPKY010000404">
    <property type="protein sequence ID" value="KAK9701936.1"/>
    <property type="molecule type" value="Genomic_DNA"/>
</dbReference>
<dbReference type="Gene3D" id="2.40.70.10">
    <property type="entry name" value="Acid Proteases"/>
    <property type="match status" value="1"/>
</dbReference>
<keyword evidence="3" id="KW-0645">Protease</keyword>
<dbReference type="GO" id="GO:0008233">
    <property type="term" value="F:peptidase activity"/>
    <property type="evidence" value="ECO:0007669"/>
    <property type="project" value="UniProtKB-KW"/>
</dbReference>
<dbReference type="InterPro" id="IPR018061">
    <property type="entry name" value="Retropepsins"/>
</dbReference>